<dbReference type="SUPFAM" id="SSF50978">
    <property type="entry name" value="WD40 repeat-like"/>
    <property type="match status" value="1"/>
</dbReference>
<evidence type="ECO:0000256" key="6">
    <source>
        <dbReference type="ARBA" id="ARBA00022846"/>
    </source>
</evidence>
<dbReference type="PROSITE" id="PS50082">
    <property type="entry name" value="WD_REPEATS_2"/>
    <property type="match status" value="5"/>
</dbReference>
<keyword evidence="4 13" id="KW-0853">WD repeat</keyword>
<keyword evidence="5" id="KW-0677">Repeat</keyword>
<evidence type="ECO:0000256" key="1">
    <source>
        <dbReference type="ARBA" id="ARBA00004230"/>
    </source>
</evidence>
<dbReference type="InterPro" id="IPR015943">
    <property type="entry name" value="WD40/YVTN_repeat-like_dom_sf"/>
</dbReference>
<dbReference type="Proteomes" id="UP001153714">
    <property type="component" value="Chromosome 15"/>
</dbReference>
<dbReference type="SMART" id="SM00320">
    <property type="entry name" value="WD40"/>
    <property type="match status" value="7"/>
</dbReference>
<dbReference type="GO" id="GO:0031514">
    <property type="term" value="C:motile cilium"/>
    <property type="evidence" value="ECO:0007669"/>
    <property type="project" value="UniProtKB-SubCell"/>
</dbReference>
<dbReference type="Pfam" id="PF00400">
    <property type="entry name" value="WD40"/>
    <property type="match status" value="5"/>
</dbReference>
<evidence type="ECO:0000256" key="7">
    <source>
        <dbReference type="ARBA" id="ARBA00023069"/>
    </source>
</evidence>
<dbReference type="InterPro" id="IPR001680">
    <property type="entry name" value="WD40_rpt"/>
</dbReference>
<feature type="region of interest" description="Disordered" evidence="14">
    <location>
        <begin position="457"/>
        <end position="501"/>
    </location>
</feature>
<evidence type="ECO:0000256" key="14">
    <source>
        <dbReference type="SAM" id="MobiDB-lite"/>
    </source>
</evidence>
<evidence type="ECO:0000256" key="3">
    <source>
        <dbReference type="ARBA" id="ARBA00022490"/>
    </source>
</evidence>
<feature type="repeat" description="WD" evidence="13">
    <location>
        <begin position="222"/>
        <end position="263"/>
    </location>
</feature>
<evidence type="ECO:0000256" key="11">
    <source>
        <dbReference type="ARBA" id="ARBA00046056"/>
    </source>
</evidence>
<dbReference type="AlphaFoldDB" id="A0A9N9QYQ1"/>
<accession>A0A9N9QYQ1</accession>
<evidence type="ECO:0000256" key="2">
    <source>
        <dbReference type="ARBA" id="ARBA00004496"/>
    </source>
</evidence>
<sequence length="501" mass="54241">MEDGCLIVGAGDGTVDLLDEINWKGEFPKGKIVNPSKPFFRALKSTKLDGSITSLELMESPTLRGDKRLLLAGTRTSEIYAINVVTFSSLMVVTCHRCAINDVAFPRGMSGVFATAGAGDVRVWCLETCQELLRIVVPNFTCSAVLFSGDGKSIVSGWNDGNIRAFTPLTGRLIYCIFNTHNKGTSALDMTNDGRTLISGGCEGQVRVWDIKPECQSLKKVLKEHKSPVSAIQVSPNDTEAVSAGTDGSCIIWDLISLSRRQVMYANTLFMCVCFEPQGCQLLTGGTDRRVAYWETGSGNLARELEASKVGAINGLDITRNGELFVTGGNDQIVKLWKYQEGIYTHMGLGHAGAVTCCRFSPSARYVVSCCAAGSVIVWRVPEQYLPKEQPPTDRKSVAESPKTLQKELRLPLAEKPVQKASGDRPIKLPAAPSKIEKIEAMDTTRSSVHSCCPCDATARSNKSDKSGSKTGKCCRPPARDFLPTKTTSKEFVSSGGGDRK</sequence>
<proteinExistence type="inferred from homology"/>
<evidence type="ECO:0000256" key="9">
    <source>
        <dbReference type="ARBA" id="ARBA00029456"/>
    </source>
</evidence>
<reference evidence="15" key="1">
    <citation type="submission" date="2021-12" db="EMBL/GenBank/DDBJ databases">
        <authorList>
            <person name="King R."/>
        </authorList>
    </citation>
    <scope>NUCLEOTIDE SEQUENCE</scope>
</reference>
<name>A0A9N9QYQ1_9NEOP</name>
<organism evidence="15 16">
    <name type="scientific">Diatraea saccharalis</name>
    <name type="common">sugarcane borer</name>
    <dbReference type="NCBI Taxonomy" id="40085"/>
    <lineage>
        <taxon>Eukaryota</taxon>
        <taxon>Metazoa</taxon>
        <taxon>Ecdysozoa</taxon>
        <taxon>Arthropoda</taxon>
        <taxon>Hexapoda</taxon>
        <taxon>Insecta</taxon>
        <taxon>Pterygota</taxon>
        <taxon>Neoptera</taxon>
        <taxon>Endopterygota</taxon>
        <taxon>Lepidoptera</taxon>
        <taxon>Glossata</taxon>
        <taxon>Ditrysia</taxon>
        <taxon>Pyraloidea</taxon>
        <taxon>Crambidae</taxon>
        <taxon>Crambinae</taxon>
        <taxon>Diatraea</taxon>
    </lineage>
</organism>
<dbReference type="PROSITE" id="PS50294">
    <property type="entry name" value="WD_REPEATS_REGION"/>
    <property type="match status" value="2"/>
</dbReference>
<dbReference type="FunFam" id="2.130.10.10:FF:001320">
    <property type="entry name" value="Predicted protein"/>
    <property type="match status" value="1"/>
</dbReference>
<evidence type="ECO:0000256" key="10">
    <source>
        <dbReference type="ARBA" id="ARBA00029552"/>
    </source>
</evidence>
<evidence type="ECO:0000256" key="4">
    <source>
        <dbReference type="ARBA" id="ARBA00022574"/>
    </source>
</evidence>
<evidence type="ECO:0000256" key="13">
    <source>
        <dbReference type="PROSITE-ProRule" id="PRU00221"/>
    </source>
</evidence>
<dbReference type="PROSITE" id="PS00678">
    <property type="entry name" value="WD_REPEATS_1"/>
    <property type="match status" value="1"/>
</dbReference>
<dbReference type="InterPro" id="IPR050630">
    <property type="entry name" value="WD_repeat_EMAP"/>
</dbReference>
<evidence type="ECO:0000256" key="5">
    <source>
        <dbReference type="ARBA" id="ARBA00022737"/>
    </source>
</evidence>
<keyword evidence="3" id="KW-0963">Cytoplasm</keyword>
<evidence type="ECO:0000256" key="8">
    <source>
        <dbReference type="ARBA" id="ARBA00023273"/>
    </source>
</evidence>
<evidence type="ECO:0000313" key="15">
    <source>
        <dbReference type="EMBL" id="CAG9785981.1"/>
    </source>
</evidence>
<dbReference type="PANTHER" id="PTHR13720:SF14">
    <property type="entry name" value="CILIA- AND FLAGELLA-ASSOCIATED PROTEIN 52"/>
    <property type="match status" value="1"/>
</dbReference>
<evidence type="ECO:0000313" key="16">
    <source>
        <dbReference type="Proteomes" id="UP001153714"/>
    </source>
</evidence>
<keyword evidence="16" id="KW-1185">Reference proteome</keyword>
<dbReference type="InterPro" id="IPR036322">
    <property type="entry name" value="WD40_repeat_dom_sf"/>
</dbReference>
<feature type="repeat" description="WD" evidence="13">
    <location>
        <begin position="273"/>
        <end position="304"/>
    </location>
</feature>
<dbReference type="PANTHER" id="PTHR13720">
    <property type="entry name" value="WD-40 REPEAT PROTEIN"/>
    <property type="match status" value="1"/>
</dbReference>
<dbReference type="Gene3D" id="2.130.10.10">
    <property type="entry name" value="YVTN repeat-like/Quinoprotein amine dehydrogenase"/>
    <property type="match status" value="3"/>
</dbReference>
<reference evidence="15" key="2">
    <citation type="submission" date="2022-10" db="EMBL/GenBank/DDBJ databases">
        <authorList>
            <consortium name="ENA_rothamsted_submissions"/>
            <consortium name="culmorum"/>
            <person name="King R."/>
        </authorList>
    </citation>
    <scope>NUCLEOTIDE SEQUENCE</scope>
</reference>
<dbReference type="OrthoDB" id="6252103at2759"/>
<feature type="repeat" description="WD" evidence="13">
    <location>
        <begin position="178"/>
        <end position="212"/>
    </location>
</feature>
<keyword evidence="8" id="KW-0966">Cell projection</keyword>
<comment type="subcellular location">
    <subcellularLocation>
        <location evidence="1">Cell projection</location>
        <location evidence="1">Cilium</location>
        <location evidence="1">Flagellum</location>
    </subcellularLocation>
    <subcellularLocation>
        <location evidence="2">Cytoplasm</location>
    </subcellularLocation>
</comment>
<feature type="region of interest" description="Disordered" evidence="14">
    <location>
        <begin position="387"/>
        <end position="429"/>
    </location>
</feature>
<keyword evidence="6" id="KW-0282">Flagellum</keyword>
<dbReference type="EMBL" id="OU893346">
    <property type="protein sequence ID" value="CAG9785981.1"/>
    <property type="molecule type" value="Genomic_DNA"/>
</dbReference>
<comment type="function">
    <text evidence="11">Microtubule inner protein (MIP) part of the dynein-decorated doublet microtubules (DMTs) in cilia axoneme. Important for proper ciliary and flagellar beating. May act in cooperation with CFAP45 and axonemal dynein subunit DNAH11. May play a role in cell growth and/or survival.</text>
</comment>
<keyword evidence="7" id="KW-0969">Cilium</keyword>
<feature type="repeat" description="WD" evidence="13">
    <location>
        <begin position="348"/>
        <end position="381"/>
    </location>
</feature>
<gene>
    <name evidence="15" type="ORF">DIATSA_LOCUS3974</name>
</gene>
<protein>
    <recommendedName>
        <fullName evidence="10">Cilia- and flagella-associated protein 52</fullName>
    </recommendedName>
</protein>
<feature type="repeat" description="WD" evidence="13">
    <location>
        <begin position="306"/>
        <end position="347"/>
    </location>
</feature>
<dbReference type="InterPro" id="IPR019775">
    <property type="entry name" value="WD40_repeat_CS"/>
</dbReference>
<comment type="similarity">
    <text evidence="9">Belongs to the CFAP52 family.</text>
</comment>
<comment type="subunit">
    <text evidence="12">Microtubule inner protein component of sperm flagellar doublet microtubules. Interacts with BRCA2. Interacts with the CCT chaperonin complex. Interacts with HSP70. Interacts with AK8. Interacts with CFAP45. Interacts with DNAI1. Interacts with IQDC.</text>
</comment>
<evidence type="ECO:0000256" key="12">
    <source>
        <dbReference type="ARBA" id="ARBA00047117"/>
    </source>
</evidence>
<dbReference type="CDD" id="cd00200">
    <property type="entry name" value="WD40"/>
    <property type="match status" value="1"/>
</dbReference>
<dbReference type="GO" id="GO:0005930">
    <property type="term" value="C:axoneme"/>
    <property type="evidence" value="ECO:0007669"/>
    <property type="project" value="UniProtKB-ARBA"/>
</dbReference>